<dbReference type="eggNOG" id="COG1309">
    <property type="taxonomic scope" value="Bacteria"/>
</dbReference>
<proteinExistence type="predicted"/>
<dbReference type="PRINTS" id="PR00455">
    <property type="entry name" value="HTHTETR"/>
</dbReference>
<evidence type="ECO:0000313" key="6">
    <source>
        <dbReference type="EMBL" id="GAB20371.1"/>
    </source>
</evidence>
<dbReference type="InterPro" id="IPR001647">
    <property type="entry name" value="HTH_TetR"/>
</dbReference>
<comment type="caution">
    <text evidence="6">The sequence shown here is derived from an EMBL/GenBank/DDBJ whole genome shotgun (WGS) entry which is preliminary data.</text>
</comment>
<dbReference type="PROSITE" id="PS50977">
    <property type="entry name" value="HTH_TETR_2"/>
    <property type="match status" value="1"/>
</dbReference>
<feature type="domain" description="HTH tetR-type" evidence="5">
    <location>
        <begin position="14"/>
        <end position="74"/>
    </location>
</feature>
<evidence type="ECO:0000259" key="5">
    <source>
        <dbReference type="PROSITE" id="PS50977"/>
    </source>
</evidence>
<keyword evidence="3" id="KW-0804">Transcription</keyword>
<evidence type="ECO:0000256" key="3">
    <source>
        <dbReference type="ARBA" id="ARBA00023163"/>
    </source>
</evidence>
<dbReference type="Proteomes" id="UP000035034">
    <property type="component" value="Unassembled WGS sequence"/>
</dbReference>
<keyword evidence="1" id="KW-0805">Transcription regulation</keyword>
<keyword evidence="7" id="KW-1185">Reference proteome</keyword>
<gene>
    <name evidence="6" type="ORF">GOEFS_115_00110</name>
</gene>
<dbReference type="STRING" id="1077974.GOEFS_115_00110"/>
<evidence type="ECO:0000256" key="2">
    <source>
        <dbReference type="ARBA" id="ARBA00023125"/>
    </source>
</evidence>
<reference evidence="6 7" key="1">
    <citation type="submission" date="2011-12" db="EMBL/GenBank/DDBJ databases">
        <title>Whole genome shotgun sequence of Gordonia effusa NBRC 100432.</title>
        <authorList>
            <person name="Yoshida I."/>
            <person name="Takarada H."/>
            <person name="Hosoyama A."/>
            <person name="Tsuchikane K."/>
            <person name="Katsumata H."/>
            <person name="Yamazaki S."/>
            <person name="Fujita N."/>
        </authorList>
    </citation>
    <scope>NUCLEOTIDE SEQUENCE [LARGE SCALE GENOMIC DNA]</scope>
    <source>
        <strain evidence="6 7">NBRC 100432</strain>
    </source>
</reference>
<dbReference type="Pfam" id="PF00440">
    <property type="entry name" value="TetR_N"/>
    <property type="match status" value="1"/>
</dbReference>
<dbReference type="SUPFAM" id="SSF46689">
    <property type="entry name" value="Homeodomain-like"/>
    <property type="match status" value="1"/>
</dbReference>
<organism evidence="6 7">
    <name type="scientific">Gordonia effusa NBRC 100432</name>
    <dbReference type="NCBI Taxonomy" id="1077974"/>
    <lineage>
        <taxon>Bacteria</taxon>
        <taxon>Bacillati</taxon>
        <taxon>Actinomycetota</taxon>
        <taxon>Actinomycetes</taxon>
        <taxon>Mycobacteriales</taxon>
        <taxon>Gordoniaceae</taxon>
        <taxon>Gordonia</taxon>
    </lineage>
</organism>
<accession>H0R5M0</accession>
<dbReference type="PANTHER" id="PTHR47506">
    <property type="entry name" value="TRANSCRIPTIONAL REGULATORY PROTEIN"/>
    <property type="match status" value="1"/>
</dbReference>
<evidence type="ECO:0000256" key="4">
    <source>
        <dbReference type="PROSITE-ProRule" id="PRU00335"/>
    </source>
</evidence>
<dbReference type="Gene3D" id="1.10.357.10">
    <property type="entry name" value="Tetracycline Repressor, domain 2"/>
    <property type="match status" value="1"/>
</dbReference>
<evidence type="ECO:0000313" key="7">
    <source>
        <dbReference type="Proteomes" id="UP000035034"/>
    </source>
</evidence>
<protein>
    <submittedName>
        <fullName evidence="6">Putative TetR family transcriptional regulator</fullName>
    </submittedName>
</protein>
<sequence length="212" mass="23269">MARRKVLTRAESQAITRETLVDAAESLLLLNGYHATSIAAIANEAGRTIGAVYSNYSSKEELCLEVLRRRTSDEITHALVALAAADDDVDARFEAVSLWWRQLSRDTPLLLLAAEYGLTVLRDPDQRMKTVELVNNTLASVRVLVEDHLPPEAARANIATLDRAARAITATGTGLAVMRVMGTVGEDDSANILIDTMKMWMHRVVDVTRQAV</sequence>
<dbReference type="EMBL" id="BAEH01000115">
    <property type="protein sequence ID" value="GAB20371.1"/>
    <property type="molecule type" value="Genomic_DNA"/>
</dbReference>
<name>H0R5M0_9ACTN</name>
<keyword evidence="2 4" id="KW-0238">DNA-binding</keyword>
<dbReference type="GO" id="GO:0003677">
    <property type="term" value="F:DNA binding"/>
    <property type="evidence" value="ECO:0007669"/>
    <property type="project" value="UniProtKB-UniRule"/>
</dbReference>
<dbReference type="RefSeq" id="WP_007319706.1">
    <property type="nucleotide sequence ID" value="NZ_BAEH01000115.1"/>
</dbReference>
<feature type="DNA-binding region" description="H-T-H motif" evidence="4">
    <location>
        <begin position="37"/>
        <end position="56"/>
    </location>
</feature>
<dbReference type="PANTHER" id="PTHR47506:SF6">
    <property type="entry name" value="HTH-TYPE TRANSCRIPTIONAL REPRESSOR NEMR"/>
    <property type="match status" value="1"/>
</dbReference>
<dbReference type="OrthoDB" id="7252896at2"/>
<evidence type="ECO:0000256" key="1">
    <source>
        <dbReference type="ARBA" id="ARBA00023015"/>
    </source>
</evidence>
<dbReference type="InterPro" id="IPR009057">
    <property type="entry name" value="Homeodomain-like_sf"/>
</dbReference>
<dbReference type="AlphaFoldDB" id="H0R5M0"/>